<feature type="compositionally biased region" description="Low complexity" evidence="1">
    <location>
        <begin position="19"/>
        <end position="37"/>
    </location>
</feature>
<dbReference type="Proteomes" id="UP000006263">
    <property type="component" value="Unassembled WGS sequence"/>
</dbReference>
<sequence length="50" mass="5412">MAKHIGDLVTIPLYRTDNASAASNSAANTSQNKANNAYTNTMFSNLDQHQ</sequence>
<dbReference type="AlphaFoldDB" id="K6Z5S5"/>
<evidence type="ECO:0000313" key="2">
    <source>
        <dbReference type="EMBL" id="GAC25742.1"/>
    </source>
</evidence>
<reference evidence="2 3" key="1">
    <citation type="journal article" date="2017" name="Antonie Van Leeuwenhoek">
        <title>Rhizobium rhizosphaerae sp. nov., a novel species isolated from rice rhizosphere.</title>
        <authorList>
            <person name="Zhao J.J."/>
            <person name="Zhang J."/>
            <person name="Zhang R.J."/>
            <person name="Zhang C.W."/>
            <person name="Yin H.Q."/>
            <person name="Zhang X.X."/>
        </authorList>
    </citation>
    <scope>NUCLEOTIDE SEQUENCE [LARGE SCALE GENOMIC DNA]</scope>
    <source>
        <strain evidence="2 3">KMM 241</strain>
    </source>
</reference>
<gene>
    <name evidence="2" type="ORF">GMES_3465</name>
</gene>
<feature type="region of interest" description="Disordered" evidence="1">
    <location>
        <begin position="19"/>
        <end position="50"/>
    </location>
</feature>
<proteinExistence type="predicted"/>
<name>K6Z5S5_9ALTE</name>
<evidence type="ECO:0000256" key="1">
    <source>
        <dbReference type="SAM" id="MobiDB-lite"/>
    </source>
</evidence>
<feature type="compositionally biased region" description="Polar residues" evidence="1">
    <location>
        <begin position="38"/>
        <end position="50"/>
    </location>
</feature>
<dbReference type="EMBL" id="BAEP01000070">
    <property type="protein sequence ID" value="GAC25742.1"/>
    <property type="molecule type" value="Genomic_DNA"/>
</dbReference>
<accession>K6Z5S5</accession>
<evidence type="ECO:0000313" key="3">
    <source>
        <dbReference type="Proteomes" id="UP000006263"/>
    </source>
</evidence>
<protein>
    <submittedName>
        <fullName evidence="2">Uncharacterized protein</fullName>
    </submittedName>
</protein>
<dbReference type="RefSeq" id="WP_006993893.1">
    <property type="nucleotide sequence ID" value="NZ_BAEP01000070.1"/>
</dbReference>
<organism evidence="2 3">
    <name type="scientific">Paraglaciecola mesophila KMM 241</name>
    <dbReference type="NCBI Taxonomy" id="1128912"/>
    <lineage>
        <taxon>Bacteria</taxon>
        <taxon>Pseudomonadati</taxon>
        <taxon>Pseudomonadota</taxon>
        <taxon>Gammaproteobacteria</taxon>
        <taxon>Alteromonadales</taxon>
        <taxon>Alteromonadaceae</taxon>
        <taxon>Paraglaciecola</taxon>
    </lineage>
</organism>
<comment type="caution">
    <text evidence="2">The sequence shown here is derived from an EMBL/GenBank/DDBJ whole genome shotgun (WGS) entry which is preliminary data.</text>
</comment>